<sequence length="249" mass="28446">MPTPTTGNPMRIAMWSGPRNISTAMMRSWGNRADTSVCDEPLYAHYLRETGLDHPGAAEVIEHHEDDWRAVVDWLLGPVPGGRAIFYQKHMAHHLLPTIDRGWLDGVTNVFLIREPREMLTSLARVLKEPRIEDTGLPQQAEIFERVRERTGTIPPVVDARDVLDDPKGVLSKLCDVLGVPFDEAMLSWPPGPRETDGIWAKHWYDGVEQSTGFQPYRPKPDEVPPRLRGVLERGDEFYRLLHEHRIRP</sequence>
<dbReference type="InterPro" id="IPR050571">
    <property type="entry name" value="Class-IV_PLP-Dep_Aminotrnsfr"/>
</dbReference>
<dbReference type="PANTHER" id="PTHR42743:SF11">
    <property type="entry name" value="AMINODEOXYCHORISMATE LYASE"/>
    <property type="match status" value="1"/>
</dbReference>
<evidence type="ECO:0000313" key="2">
    <source>
        <dbReference type="EMBL" id="QDV32647.1"/>
    </source>
</evidence>
<dbReference type="KEGG" id="tpla:ElP_04820"/>
<comment type="similarity">
    <text evidence="1">Belongs to the class-IV pyridoxal-phosphate-dependent aminotransferase family.</text>
</comment>
<dbReference type="AlphaFoldDB" id="A0A518GVL7"/>
<protein>
    <recommendedName>
        <fullName evidence="4">Sulfotransferase family protein</fullName>
    </recommendedName>
</protein>
<evidence type="ECO:0000256" key="1">
    <source>
        <dbReference type="ARBA" id="ARBA00009320"/>
    </source>
</evidence>
<dbReference type="EMBL" id="CP036426">
    <property type="protein sequence ID" value="QDV32647.1"/>
    <property type="molecule type" value="Genomic_DNA"/>
</dbReference>
<dbReference type="SUPFAM" id="SSF52540">
    <property type="entry name" value="P-loop containing nucleoside triphosphate hydrolases"/>
    <property type="match status" value="1"/>
</dbReference>
<dbReference type="Gene3D" id="3.40.50.300">
    <property type="entry name" value="P-loop containing nucleotide triphosphate hydrolases"/>
    <property type="match status" value="1"/>
</dbReference>
<reference evidence="2 3" key="1">
    <citation type="submission" date="2019-02" db="EMBL/GenBank/DDBJ databases">
        <title>Deep-cultivation of Planctomycetes and their phenomic and genomic characterization uncovers novel biology.</title>
        <authorList>
            <person name="Wiegand S."/>
            <person name="Jogler M."/>
            <person name="Boedeker C."/>
            <person name="Pinto D."/>
            <person name="Vollmers J."/>
            <person name="Rivas-Marin E."/>
            <person name="Kohn T."/>
            <person name="Peeters S.H."/>
            <person name="Heuer A."/>
            <person name="Rast P."/>
            <person name="Oberbeckmann S."/>
            <person name="Bunk B."/>
            <person name="Jeske O."/>
            <person name="Meyerdierks A."/>
            <person name="Storesund J.E."/>
            <person name="Kallscheuer N."/>
            <person name="Luecker S."/>
            <person name="Lage O.M."/>
            <person name="Pohl T."/>
            <person name="Merkel B.J."/>
            <person name="Hornburger P."/>
            <person name="Mueller R.-W."/>
            <person name="Bruemmer F."/>
            <person name="Labrenz M."/>
            <person name="Spormann A.M."/>
            <person name="Op den Camp H."/>
            <person name="Overmann J."/>
            <person name="Amann R."/>
            <person name="Jetten M.S.M."/>
            <person name="Mascher T."/>
            <person name="Medema M.H."/>
            <person name="Devos D.P."/>
            <person name="Kaster A.-K."/>
            <person name="Ovreas L."/>
            <person name="Rohde M."/>
            <person name="Galperin M.Y."/>
            <person name="Jogler C."/>
        </authorList>
    </citation>
    <scope>NUCLEOTIDE SEQUENCE [LARGE SCALE GENOMIC DNA]</scope>
    <source>
        <strain evidence="2 3">ElP</strain>
    </source>
</reference>
<name>A0A518GVL7_9BACT</name>
<dbReference type="Proteomes" id="UP000317835">
    <property type="component" value="Chromosome"/>
</dbReference>
<dbReference type="GO" id="GO:0019752">
    <property type="term" value="P:carboxylic acid metabolic process"/>
    <property type="evidence" value="ECO:0007669"/>
    <property type="project" value="TreeGrafter"/>
</dbReference>
<keyword evidence="3" id="KW-1185">Reference proteome</keyword>
<gene>
    <name evidence="2" type="ORF">ElP_04820</name>
</gene>
<dbReference type="Pfam" id="PF19798">
    <property type="entry name" value="Sulfotransfer_5"/>
    <property type="match status" value="1"/>
</dbReference>
<proteinExistence type="inferred from homology"/>
<evidence type="ECO:0000313" key="3">
    <source>
        <dbReference type="Proteomes" id="UP000317835"/>
    </source>
</evidence>
<accession>A0A518GVL7</accession>
<dbReference type="RefSeq" id="WP_231749416.1">
    <property type="nucleotide sequence ID" value="NZ_CP036426.1"/>
</dbReference>
<evidence type="ECO:0008006" key="4">
    <source>
        <dbReference type="Google" id="ProtNLM"/>
    </source>
</evidence>
<dbReference type="PANTHER" id="PTHR42743">
    <property type="entry name" value="AMINO-ACID AMINOTRANSFERASE"/>
    <property type="match status" value="1"/>
</dbReference>
<organism evidence="2 3">
    <name type="scientific">Tautonia plasticadhaerens</name>
    <dbReference type="NCBI Taxonomy" id="2527974"/>
    <lineage>
        <taxon>Bacteria</taxon>
        <taxon>Pseudomonadati</taxon>
        <taxon>Planctomycetota</taxon>
        <taxon>Planctomycetia</taxon>
        <taxon>Isosphaerales</taxon>
        <taxon>Isosphaeraceae</taxon>
        <taxon>Tautonia</taxon>
    </lineage>
</organism>
<dbReference type="InterPro" id="IPR027417">
    <property type="entry name" value="P-loop_NTPase"/>
</dbReference>